<dbReference type="SUPFAM" id="SSF55021">
    <property type="entry name" value="ACT-like"/>
    <property type="match status" value="1"/>
</dbReference>
<evidence type="ECO:0000313" key="1">
    <source>
        <dbReference type="EMBL" id="KGQ32776.1"/>
    </source>
</evidence>
<proteinExistence type="predicted"/>
<dbReference type="NCBIfam" id="NF008362">
    <property type="entry name" value="PRK11152.1"/>
    <property type="match status" value="1"/>
</dbReference>
<keyword evidence="2" id="KW-1185">Reference proteome</keyword>
<name>A0A0A2XKA7_9PAST</name>
<evidence type="ECO:0000313" key="2">
    <source>
        <dbReference type="Proteomes" id="UP000030418"/>
    </source>
</evidence>
<comment type="caution">
    <text evidence="1">The sequence shown here is derived from an EMBL/GenBank/DDBJ whole genome shotgun (WGS) entry which is preliminary data.</text>
</comment>
<gene>
    <name evidence="1" type="ORF">P375_04660</name>
</gene>
<dbReference type="Pfam" id="PF13710">
    <property type="entry name" value="ACT_5"/>
    <property type="match status" value="1"/>
</dbReference>
<dbReference type="AlphaFoldDB" id="A0A0A2XKA7"/>
<dbReference type="RefSeq" id="WP_039085554.1">
    <property type="nucleotide sequence ID" value="NZ_JPXY01000019.1"/>
</dbReference>
<organism evidence="1 2">
    <name type="scientific">Gallibacterium genomosp. 2</name>
    <dbReference type="NCBI Taxonomy" id="155517"/>
    <lineage>
        <taxon>Bacteria</taxon>
        <taxon>Pseudomonadati</taxon>
        <taxon>Pseudomonadota</taxon>
        <taxon>Gammaproteobacteria</taxon>
        <taxon>Pasteurellales</taxon>
        <taxon>Pasteurellaceae</taxon>
        <taxon>Gallibacterium</taxon>
    </lineage>
</organism>
<accession>A0A0A2XKA7</accession>
<sequence length="78" mass="9067">MKNYQISITAQWRPETLERILRVVRHRGFVAVDLQSHLENQQIKIALTLQSERELSLLTNQLIKLYGVTDVTIVGNEH</sequence>
<dbReference type="EMBL" id="JPXY01000019">
    <property type="protein sequence ID" value="KGQ32776.1"/>
    <property type="molecule type" value="Genomic_DNA"/>
</dbReference>
<reference evidence="1 2" key="1">
    <citation type="submission" date="2014-08" db="EMBL/GenBank/DDBJ databases">
        <title>Chaperone-usher fimbriae in a diverse selection of Gallibacterium genomes.</title>
        <authorList>
            <person name="Kudirkiene E."/>
            <person name="Bager R.J."/>
            <person name="Johnson T.J."/>
            <person name="Bojesen A.M."/>
        </authorList>
    </citation>
    <scope>NUCLEOTIDE SEQUENCE [LARGE SCALE GENOMIC DNA]</scope>
    <source>
        <strain evidence="1 2">CCM5976</strain>
    </source>
</reference>
<dbReference type="InterPro" id="IPR045865">
    <property type="entry name" value="ACT-like_dom_sf"/>
</dbReference>
<dbReference type="Proteomes" id="UP000030418">
    <property type="component" value="Unassembled WGS sequence"/>
</dbReference>
<protein>
    <submittedName>
        <fullName evidence="1">Acetolactate synthase</fullName>
    </submittedName>
</protein>